<dbReference type="Pfam" id="PF00009">
    <property type="entry name" value="GTP_EFTU"/>
    <property type="match status" value="1"/>
</dbReference>
<dbReference type="InterPro" id="IPR009022">
    <property type="entry name" value="EFG_III"/>
</dbReference>
<dbReference type="Pfam" id="PF00679">
    <property type="entry name" value="EFG_C"/>
    <property type="match status" value="2"/>
</dbReference>
<sequence length="825" mass="91484">MDYLPAERERGITINSAAITFGWKDHQINLIDTPGHVDFTIEVERALRVLDGCVTILDGVSGIQAQTLNVWKQSEKYNLAKIIFINKLDRDGASWKRCIAQINKKLRTRPLVLQYPIFHDDIEGKGLSIDKYIDVLGIPKFDNLGKMRNLPLFLIDPINLEIIAFNPDKSLKDNSYRVKLINVRSQNDFVWDLAIKMRSAIIEILGELDQDFLDLFFDENVNGDVQLIKNEDLKLAIQRQTFCGNVTPVLLGASYRNFGVQPLLDAVVEYLPSPADRPEVTGYTFHKDKDTRKKLKKQAENEESLENITQSNVPLDPNAPLVAFAFKVVVDLQKGPMIYIKVYSGTLSARSVVINSNNGGVKERVLKLLRMYADIPEEITSIGCGQIGVAIGLKQTRTGDTLLGMNHPSTRFGISSSNSAATSKTGMDPTQDSWGALGDDSFGGSLGGTTAKPVGLYLHGIDIPPPVFFCSVEPESQSDEKHLMTCLSNTLLEDPSLRIYTDNEAGQLLLSGMGELHLEIVRNRLLNELKVKAIFGKMRVSYRESVSFLYETKDFLYDNMVLGKQCKFGISLSVEPIEEPLNPNLDKSLIKLENDNFVTFEKVSIQKVDSNVQNHSKKSKIKHGNNTEHSNITDHHNSTINTILVALSTAIYQGPMLGFPLTKTFIKVSGFQEFGSELSSISAIRLGTRAALKSALEGAGPVLEEPTMRVVINCPDEYVGTVVNDLEKGRRGRIISLDEKDEIETFGTNNDFSGLGVYELLGSKDSDYSASKEITCNVPLSSMVGFSSVLRRLTAGTGAFVMHLDGFSPVDQHTQNEIVKETRGY</sequence>
<dbReference type="OrthoDB" id="198619at2759"/>
<dbReference type="InterPro" id="IPR027417">
    <property type="entry name" value="P-loop_NTPase"/>
</dbReference>
<keyword evidence="7" id="KW-1185">Reference proteome</keyword>
<organism evidence="6 7">
    <name type="scientific">Furculomyces boomerangus</name>
    <dbReference type="NCBI Taxonomy" id="61424"/>
    <lineage>
        <taxon>Eukaryota</taxon>
        <taxon>Fungi</taxon>
        <taxon>Fungi incertae sedis</taxon>
        <taxon>Zoopagomycota</taxon>
        <taxon>Kickxellomycotina</taxon>
        <taxon>Harpellomycetes</taxon>
        <taxon>Harpellales</taxon>
        <taxon>Harpellaceae</taxon>
        <taxon>Furculomyces</taxon>
    </lineage>
</organism>
<dbReference type="PROSITE" id="PS00301">
    <property type="entry name" value="G_TR_1"/>
    <property type="match status" value="1"/>
</dbReference>
<dbReference type="GO" id="GO:0032543">
    <property type="term" value="P:mitochondrial translation"/>
    <property type="evidence" value="ECO:0007669"/>
    <property type="project" value="TreeGrafter"/>
</dbReference>
<keyword evidence="1" id="KW-0547">Nucleotide-binding</keyword>
<dbReference type="Pfam" id="PF22042">
    <property type="entry name" value="EF-G_D2"/>
    <property type="match status" value="1"/>
</dbReference>
<dbReference type="InterPro" id="IPR053905">
    <property type="entry name" value="EF-G-like_DII"/>
</dbReference>
<dbReference type="PANTHER" id="PTHR43261">
    <property type="entry name" value="TRANSLATION ELONGATION FACTOR G-RELATED"/>
    <property type="match status" value="1"/>
</dbReference>
<dbReference type="CDD" id="cd16262">
    <property type="entry name" value="EFG_III"/>
    <property type="match status" value="1"/>
</dbReference>
<dbReference type="PROSITE" id="PS51722">
    <property type="entry name" value="G_TR_2"/>
    <property type="match status" value="1"/>
</dbReference>
<dbReference type="AlphaFoldDB" id="A0A2T9Y5B8"/>
<feature type="domain" description="Tr-type G" evidence="5">
    <location>
        <begin position="1"/>
        <end position="275"/>
    </location>
</feature>
<dbReference type="STRING" id="61424.A0A2T9Y5B8"/>
<dbReference type="SUPFAM" id="SSF52540">
    <property type="entry name" value="P-loop containing nucleoside triphosphate hydrolases"/>
    <property type="match status" value="1"/>
</dbReference>
<keyword evidence="3" id="KW-0342">GTP-binding</keyword>
<keyword evidence="2" id="KW-0648">Protein biosynthesis</keyword>
<dbReference type="Gene3D" id="3.30.70.240">
    <property type="match status" value="1"/>
</dbReference>
<dbReference type="EMBL" id="MBFT01000732">
    <property type="protein sequence ID" value="PVU87549.1"/>
    <property type="molecule type" value="Genomic_DNA"/>
</dbReference>
<evidence type="ECO:0000259" key="5">
    <source>
        <dbReference type="PROSITE" id="PS51722"/>
    </source>
</evidence>
<dbReference type="Pfam" id="PF14492">
    <property type="entry name" value="EFG_III"/>
    <property type="match status" value="1"/>
</dbReference>
<comment type="caution">
    <text evidence="6">The sequence shown here is derived from an EMBL/GenBank/DDBJ whole genome shotgun (WGS) entry which is preliminary data.</text>
</comment>
<dbReference type="SMART" id="SM00838">
    <property type="entry name" value="EFG_C"/>
    <property type="match status" value="1"/>
</dbReference>
<dbReference type="NCBIfam" id="TIGR00231">
    <property type="entry name" value="small_GTP"/>
    <property type="match status" value="1"/>
</dbReference>
<dbReference type="GO" id="GO:0005525">
    <property type="term" value="F:GTP binding"/>
    <property type="evidence" value="ECO:0007669"/>
    <property type="project" value="UniProtKB-KW"/>
</dbReference>
<dbReference type="PANTHER" id="PTHR43261:SF1">
    <property type="entry name" value="RIBOSOME-RELEASING FACTOR 2, MITOCHONDRIAL"/>
    <property type="match status" value="1"/>
</dbReference>
<dbReference type="PRINTS" id="PR00315">
    <property type="entry name" value="ELONGATNFCT"/>
</dbReference>
<dbReference type="SUPFAM" id="SSF54980">
    <property type="entry name" value="EF-G C-terminal domain-like"/>
    <property type="match status" value="2"/>
</dbReference>
<dbReference type="Proteomes" id="UP000245699">
    <property type="component" value="Unassembled WGS sequence"/>
</dbReference>
<evidence type="ECO:0000256" key="3">
    <source>
        <dbReference type="ARBA" id="ARBA00023134"/>
    </source>
</evidence>
<feature type="region of interest" description="Disordered" evidence="4">
    <location>
        <begin position="614"/>
        <end position="634"/>
    </location>
</feature>
<dbReference type="Gene3D" id="3.30.70.870">
    <property type="entry name" value="Elongation Factor G (Translational Gtpase), domain 3"/>
    <property type="match status" value="1"/>
</dbReference>
<dbReference type="InterPro" id="IPR014721">
    <property type="entry name" value="Ribsml_uS5_D2-typ_fold_subgr"/>
</dbReference>
<name>A0A2T9Y5B8_9FUNG</name>
<dbReference type="GO" id="GO:0032790">
    <property type="term" value="P:ribosome disassembly"/>
    <property type="evidence" value="ECO:0007669"/>
    <property type="project" value="TreeGrafter"/>
</dbReference>
<proteinExistence type="predicted"/>
<dbReference type="InterPro" id="IPR035649">
    <property type="entry name" value="EFG_V"/>
</dbReference>
<evidence type="ECO:0000256" key="2">
    <source>
        <dbReference type="ARBA" id="ARBA00022917"/>
    </source>
</evidence>
<dbReference type="InterPro" id="IPR035647">
    <property type="entry name" value="EFG_III/V"/>
</dbReference>
<dbReference type="SUPFAM" id="SSF50447">
    <property type="entry name" value="Translation proteins"/>
    <property type="match status" value="1"/>
</dbReference>
<dbReference type="InterPro" id="IPR000640">
    <property type="entry name" value="EFG_V-like"/>
</dbReference>
<gene>
    <name evidence="6" type="ORF">BB559_005984</name>
</gene>
<dbReference type="GO" id="GO:0005739">
    <property type="term" value="C:mitochondrion"/>
    <property type="evidence" value="ECO:0007669"/>
    <property type="project" value="TreeGrafter"/>
</dbReference>
<dbReference type="CDD" id="cd03713">
    <property type="entry name" value="EFG_mtEFG_C"/>
    <property type="match status" value="1"/>
</dbReference>
<dbReference type="InterPro" id="IPR005225">
    <property type="entry name" value="Small_GTP-bd"/>
</dbReference>
<accession>A0A2T9Y5B8</accession>
<dbReference type="InterPro" id="IPR000795">
    <property type="entry name" value="T_Tr_GTP-bd_dom"/>
</dbReference>
<dbReference type="InterPro" id="IPR041095">
    <property type="entry name" value="EFG_II"/>
</dbReference>
<evidence type="ECO:0000313" key="6">
    <source>
        <dbReference type="EMBL" id="PVU87549.1"/>
    </source>
</evidence>
<reference evidence="6 7" key="1">
    <citation type="journal article" date="2018" name="MBio">
        <title>Comparative Genomics Reveals the Core Gene Toolbox for the Fungus-Insect Symbiosis.</title>
        <authorList>
            <person name="Wang Y."/>
            <person name="Stata M."/>
            <person name="Wang W."/>
            <person name="Stajich J.E."/>
            <person name="White M.M."/>
            <person name="Moncalvo J.M."/>
        </authorList>
    </citation>
    <scope>NUCLEOTIDE SEQUENCE [LARGE SCALE GENOMIC DNA]</scope>
    <source>
        <strain evidence="6 7">AUS-77-4</strain>
    </source>
</reference>
<evidence type="ECO:0000256" key="1">
    <source>
        <dbReference type="ARBA" id="ARBA00022741"/>
    </source>
</evidence>
<dbReference type="InterPro" id="IPR031157">
    <property type="entry name" value="G_TR_CS"/>
</dbReference>
<protein>
    <recommendedName>
        <fullName evidence="5">Tr-type G domain-containing protein</fullName>
    </recommendedName>
</protein>
<dbReference type="InterPro" id="IPR009000">
    <property type="entry name" value="Transl_B-barrel_sf"/>
</dbReference>
<evidence type="ECO:0000313" key="7">
    <source>
        <dbReference type="Proteomes" id="UP000245699"/>
    </source>
</evidence>
<dbReference type="Gene3D" id="3.30.230.10">
    <property type="match status" value="1"/>
</dbReference>
<dbReference type="Gene3D" id="3.40.50.300">
    <property type="entry name" value="P-loop containing nucleotide triphosphate hydrolases"/>
    <property type="match status" value="1"/>
</dbReference>
<dbReference type="Gene3D" id="2.40.30.10">
    <property type="entry name" value="Translation factors"/>
    <property type="match status" value="1"/>
</dbReference>
<dbReference type="GO" id="GO:0003924">
    <property type="term" value="F:GTPase activity"/>
    <property type="evidence" value="ECO:0007669"/>
    <property type="project" value="InterPro"/>
</dbReference>
<evidence type="ECO:0000256" key="4">
    <source>
        <dbReference type="SAM" id="MobiDB-lite"/>
    </source>
</evidence>